<dbReference type="PANTHER" id="PTHR43823">
    <property type="entry name" value="SPORULATION PROTEIN YKVU"/>
    <property type="match status" value="1"/>
</dbReference>
<protein>
    <recommendedName>
        <fullName evidence="3">Multidrug export protein MepA</fullName>
    </recommendedName>
</protein>
<comment type="subcellular location">
    <subcellularLocation>
        <location evidence="1">Cell membrane</location>
        <topology evidence="1">Multi-pass membrane protein</topology>
    </subcellularLocation>
</comment>
<evidence type="ECO:0000256" key="1">
    <source>
        <dbReference type="ARBA" id="ARBA00004651"/>
    </source>
</evidence>
<comment type="caution">
    <text evidence="11">The sequence shown here is derived from an EMBL/GenBank/DDBJ whole genome shotgun (WGS) entry which is preliminary data.</text>
</comment>
<sequence length="465" mass="50922">MDRDARSLQRAKDLGSESIGKLLIRLSVPATTGMIVMALYNLVDTIFVGRGVGALAIGGLSIVMPIQMLIFSSTQTLGMGGASLISRSLGANDHSRADLTFGNLISMTFLLGAGVLLAGYLFPKGILFLFGAQGEILPYARDYFMIILLGTPFLSYAMVFNNILRAEGNAKTAMLTMIIAAVINMILDPIFIFGFHWGVKGAAWASVISQFITFLYLIWHFGSGKSALRFRRRDLKLNLPVVKEVLAVGASSLGRHGAGSILAAILNHILYAYGGPFAVAVYGIINRVLRVVFMPLIGLVQGFLPICGYNYGAHNYHRVWALLKVAVRWITEISIVLYILLMIFTRSVIGVFTTNQEVIDMGVYAFRLIILLTPIVGFQLISASYFQAIGKALPSFILAISRQILLLLPLLLILPKFWGLNGVWFSFPLSDSAAVLITLIMIWPEVRWLRKKVSSAHETSVAGVK</sequence>
<evidence type="ECO:0000256" key="10">
    <source>
        <dbReference type="SAM" id="Phobius"/>
    </source>
</evidence>
<evidence type="ECO:0000256" key="3">
    <source>
        <dbReference type="ARBA" id="ARBA00022106"/>
    </source>
</evidence>
<reference evidence="11" key="1">
    <citation type="journal article" date="2020" name="mSystems">
        <title>Genome- and Community-Level Interaction Insights into Carbon Utilization and Element Cycling Functions of Hydrothermarchaeota in Hydrothermal Sediment.</title>
        <authorList>
            <person name="Zhou Z."/>
            <person name="Liu Y."/>
            <person name="Xu W."/>
            <person name="Pan J."/>
            <person name="Luo Z.H."/>
            <person name="Li M."/>
        </authorList>
    </citation>
    <scope>NUCLEOTIDE SEQUENCE [LARGE SCALE GENOMIC DNA]</scope>
    <source>
        <strain evidence="11">HyVt-527</strain>
    </source>
</reference>
<dbReference type="AlphaFoldDB" id="A0A7V5PNV2"/>
<dbReference type="InterPro" id="IPR048279">
    <property type="entry name" value="MdtK-like"/>
</dbReference>
<gene>
    <name evidence="11" type="ORF">ENJ89_04935</name>
</gene>
<keyword evidence="9" id="KW-0046">Antibiotic resistance</keyword>
<dbReference type="InterPro" id="IPR045070">
    <property type="entry name" value="MATE_MepA-like"/>
</dbReference>
<name>A0A7V5PNV2_CALAY</name>
<evidence type="ECO:0000256" key="8">
    <source>
        <dbReference type="ARBA" id="ARBA00023136"/>
    </source>
</evidence>
<feature type="transmembrane region" description="Helical" evidence="10">
    <location>
        <begin position="52"/>
        <end position="71"/>
    </location>
</feature>
<evidence type="ECO:0000313" key="11">
    <source>
        <dbReference type="EMBL" id="HHJ52518.1"/>
    </source>
</evidence>
<evidence type="ECO:0000256" key="7">
    <source>
        <dbReference type="ARBA" id="ARBA00022989"/>
    </source>
</evidence>
<evidence type="ECO:0000256" key="6">
    <source>
        <dbReference type="ARBA" id="ARBA00022692"/>
    </source>
</evidence>
<dbReference type="Pfam" id="PF01554">
    <property type="entry name" value="MatE"/>
    <property type="match status" value="2"/>
</dbReference>
<dbReference type="CDD" id="cd13143">
    <property type="entry name" value="MATE_MepA_like"/>
    <property type="match status" value="1"/>
</dbReference>
<feature type="transmembrane region" description="Helical" evidence="10">
    <location>
        <begin position="325"/>
        <end position="344"/>
    </location>
</feature>
<dbReference type="InterPro" id="IPR051327">
    <property type="entry name" value="MATE_MepA_subfamily"/>
</dbReference>
<feature type="transmembrane region" description="Helical" evidence="10">
    <location>
        <begin position="393"/>
        <end position="418"/>
    </location>
</feature>
<dbReference type="PANTHER" id="PTHR43823:SF3">
    <property type="entry name" value="MULTIDRUG EXPORT PROTEIN MEPA"/>
    <property type="match status" value="1"/>
</dbReference>
<organism evidence="11">
    <name type="scientific">Caldithrix abyssi</name>
    <dbReference type="NCBI Taxonomy" id="187145"/>
    <lineage>
        <taxon>Bacteria</taxon>
        <taxon>Pseudomonadati</taxon>
        <taxon>Calditrichota</taxon>
        <taxon>Calditrichia</taxon>
        <taxon>Calditrichales</taxon>
        <taxon>Calditrichaceae</taxon>
        <taxon>Caldithrix</taxon>
    </lineage>
</organism>
<dbReference type="EMBL" id="DROD01000334">
    <property type="protein sequence ID" value="HHJ52518.1"/>
    <property type="molecule type" value="Genomic_DNA"/>
</dbReference>
<dbReference type="GO" id="GO:0005886">
    <property type="term" value="C:plasma membrane"/>
    <property type="evidence" value="ECO:0007669"/>
    <property type="project" value="UniProtKB-SubCell"/>
</dbReference>
<dbReference type="GO" id="GO:0046677">
    <property type="term" value="P:response to antibiotic"/>
    <property type="evidence" value="ECO:0007669"/>
    <property type="project" value="UniProtKB-KW"/>
</dbReference>
<accession>A0A7V5PNV2</accession>
<dbReference type="GO" id="GO:0042910">
    <property type="term" value="F:xenobiotic transmembrane transporter activity"/>
    <property type="evidence" value="ECO:0007669"/>
    <property type="project" value="InterPro"/>
</dbReference>
<feature type="transmembrane region" description="Helical" evidence="10">
    <location>
        <begin position="424"/>
        <end position="443"/>
    </location>
</feature>
<feature type="transmembrane region" description="Helical" evidence="10">
    <location>
        <begin position="143"/>
        <end position="163"/>
    </location>
</feature>
<feature type="transmembrane region" description="Helical" evidence="10">
    <location>
        <begin position="22"/>
        <end position="40"/>
    </location>
</feature>
<feature type="transmembrane region" description="Helical" evidence="10">
    <location>
        <begin position="104"/>
        <end position="123"/>
    </location>
</feature>
<keyword evidence="7 10" id="KW-1133">Transmembrane helix</keyword>
<keyword evidence="4" id="KW-0813">Transport</keyword>
<dbReference type="PIRSF" id="PIRSF006603">
    <property type="entry name" value="DinF"/>
    <property type="match status" value="1"/>
</dbReference>
<comment type="similarity">
    <text evidence="2">Belongs to the multi antimicrobial extrusion (MATE) (TC 2.A.66.1) family. MepA subfamily.</text>
</comment>
<keyword evidence="6 10" id="KW-0812">Transmembrane</keyword>
<evidence type="ECO:0000256" key="4">
    <source>
        <dbReference type="ARBA" id="ARBA00022448"/>
    </source>
</evidence>
<evidence type="ECO:0000256" key="2">
    <source>
        <dbReference type="ARBA" id="ARBA00008417"/>
    </source>
</evidence>
<evidence type="ECO:0000256" key="5">
    <source>
        <dbReference type="ARBA" id="ARBA00022475"/>
    </source>
</evidence>
<dbReference type="Proteomes" id="UP000886124">
    <property type="component" value="Unassembled WGS sequence"/>
</dbReference>
<dbReference type="NCBIfam" id="TIGR00797">
    <property type="entry name" value="matE"/>
    <property type="match status" value="1"/>
</dbReference>
<feature type="transmembrane region" description="Helical" evidence="10">
    <location>
        <begin position="175"/>
        <end position="197"/>
    </location>
</feature>
<proteinExistence type="inferred from homology"/>
<keyword evidence="5" id="KW-1003">Cell membrane</keyword>
<keyword evidence="8 10" id="KW-0472">Membrane</keyword>
<dbReference type="InterPro" id="IPR002528">
    <property type="entry name" value="MATE_fam"/>
</dbReference>
<feature type="transmembrane region" description="Helical" evidence="10">
    <location>
        <begin position="203"/>
        <end position="222"/>
    </location>
</feature>
<evidence type="ECO:0000256" key="9">
    <source>
        <dbReference type="ARBA" id="ARBA00023251"/>
    </source>
</evidence>
<feature type="transmembrane region" description="Helical" evidence="10">
    <location>
        <begin position="291"/>
        <end position="313"/>
    </location>
</feature>
<dbReference type="GO" id="GO:0015297">
    <property type="term" value="F:antiporter activity"/>
    <property type="evidence" value="ECO:0007669"/>
    <property type="project" value="InterPro"/>
</dbReference>
<feature type="transmembrane region" description="Helical" evidence="10">
    <location>
        <begin position="261"/>
        <end position="285"/>
    </location>
</feature>
<feature type="transmembrane region" description="Helical" evidence="10">
    <location>
        <begin position="364"/>
        <end position="386"/>
    </location>
</feature>